<keyword evidence="1" id="KW-0732">Signal</keyword>
<feature type="chain" id="PRO_5020574756" description="Secreted protein" evidence="1">
    <location>
        <begin position="22"/>
        <end position="74"/>
    </location>
</feature>
<dbReference type="Gramene" id="TKW03322">
    <property type="protein sequence ID" value="TKW03322"/>
    <property type="gene ID" value="SEVIR_7G016405v2"/>
</dbReference>
<feature type="signal peptide" evidence="1">
    <location>
        <begin position="1"/>
        <end position="21"/>
    </location>
</feature>
<evidence type="ECO:0000256" key="1">
    <source>
        <dbReference type="SAM" id="SignalP"/>
    </source>
</evidence>
<keyword evidence="3" id="KW-1185">Reference proteome</keyword>
<evidence type="ECO:0008006" key="4">
    <source>
        <dbReference type="Google" id="ProtNLM"/>
    </source>
</evidence>
<name>A0A4U6TN89_SETVI</name>
<dbReference type="AlphaFoldDB" id="A0A4U6TN89"/>
<organism evidence="2 3">
    <name type="scientific">Setaria viridis</name>
    <name type="common">Green bristlegrass</name>
    <name type="synonym">Setaria italica subsp. viridis</name>
    <dbReference type="NCBI Taxonomy" id="4556"/>
    <lineage>
        <taxon>Eukaryota</taxon>
        <taxon>Viridiplantae</taxon>
        <taxon>Streptophyta</taxon>
        <taxon>Embryophyta</taxon>
        <taxon>Tracheophyta</taxon>
        <taxon>Spermatophyta</taxon>
        <taxon>Magnoliopsida</taxon>
        <taxon>Liliopsida</taxon>
        <taxon>Poales</taxon>
        <taxon>Poaceae</taxon>
        <taxon>PACMAD clade</taxon>
        <taxon>Panicoideae</taxon>
        <taxon>Panicodae</taxon>
        <taxon>Paniceae</taxon>
        <taxon>Cenchrinae</taxon>
        <taxon>Setaria</taxon>
    </lineage>
</organism>
<sequence length="74" mass="8059">MVTSCSSFSSILLLLPQKSLIFLYASSCSDPYQFRDARLLCADSPPNFLGAVADAAMPRPAVPHGRVKWNDLNS</sequence>
<gene>
    <name evidence="2" type="ORF">SEVIR_7G016405v2</name>
</gene>
<accession>A0A4U6TN89</accession>
<proteinExistence type="predicted"/>
<reference evidence="2" key="1">
    <citation type="submission" date="2019-03" db="EMBL/GenBank/DDBJ databases">
        <title>WGS assembly of Setaria viridis.</title>
        <authorList>
            <person name="Huang P."/>
            <person name="Jenkins J."/>
            <person name="Grimwood J."/>
            <person name="Barry K."/>
            <person name="Healey A."/>
            <person name="Mamidi S."/>
            <person name="Sreedasyam A."/>
            <person name="Shu S."/>
            <person name="Feldman M."/>
            <person name="Wu J."/>
            <person name="Yu Y."/>
            <person name="Chen C."/>
            <person name="Johnson J."/>
            <person name="Rokhsar D."/>
            <person name="Baxter I."/>
            <person name="Schmutz J."/>
            <person name="Brutnell T."/>
            <person name="Kellogg E."/>
        </authorList>
    </citation>
    <scope>NUCLEOTIDE SEQUENCE [LARGE SCALE GENOMIC DNA]</scope>
</reference>
<protein>
    <recommendedName>
        <fullName evidence="4">Secreted protein</fullName>
    </recommendedName>
</protein>
<evidence type="ECO:0000313" key="2">
    <source>
        <dbReference type="EMBL" id="TKW03322.1"/>
    </source>
</evidence>
<dbReference type="EMBL" id="CM016558">
    <property type="protein sequence ID" value="TKW03322.1"/>
    <property type="molecule type" value="Genomic_DNA"/>
</dbReference>
<evidence type="ECO:0000313" key="3">
    <source>
        <dbReference type="Proteomes" id="UP000298652"/>
    </source>
</evidence>
<dbReference type="Proteomes" id="UP000298652">
    <property type="component" value="Chromosome 7"/>
</dbReference>